<dbReference type="Pfam" id="PF10082">
    <property type="entry name" value="BBP2_2"/>
    <property type="match status" value="1"/>
</dbReference>
<protein>
    <submittedName>
        <fullName evidence="1">Outer membrane beta-barrel protein</fullName>
    </submittedName>
</protein>
<evidence type="ECO:0000313" key="2">
    <source>
        <dbReference type="Proteomes" id="UP001060336"/>
    </source>
</evidence>
<dbReference type="AlphaFoldDB" id="A0A9J7AXE9"/>
<accession>A0A9J7AXE9</accession>
<reference evidence="1" key="1">
    <citation type="submission" date="2022-08" db="EMBL/GenBank/DDBJ databases">
        <title>Nisaea acidiphila sp. nov., isolated from a marine algal debris and emended description of the genus Nisaea Urios et al. 2008.</title>
        <authorList>
            <person name="Kwon K."/>
        </authorList>
    </citation>
    <scope>NUCLEOTIDE SEQUENCE</scope>
    <source>
        <strain evidence="1">MEBiC11861</strain>
    </source>
</reference>
<dbReference type="InterPro" id="IPR018759">
    <property type="entry name" value="BBP2_2"/>
</dbReference>
<dbReference type="Proteomes" id="UP001060336">
    <property type="component" value="Chromosome"/>
</dbReference>
<keyword evidence="2" id="KW-1185">Reference proteome</keyword>
<gene>
    <name evidence="1" type="ORF">NUH88_10210</name>
</gene>
<organism evidence="1 2">
    <name type="scientific">Nisaea acidiphila</name>
    <dbReference type="NCBI Taxonomy" id="1862145"/>
    <lineage>
        <taxon>Bacteria</taxon>
        <taxon>Pseudomonadati</taxon>
        <taxon>Pseudomonadota</taxon>
        <taxon>Alphaproteobacteria</taxon>
        <taxon>Rhodospirillales</taxon>
        <taxon>Thalassobaculaceae</taxon>
        <taxon>Nisaea</taxon>
    </lineage>
</organism>
<dbReference type="EMBL" id="CP102480">
    <property type="protein sequence ID" value="UUX52055.1"/>
    <property type="molecule type" value="Genomic_DNA"/>
</dbReference>
<evidence type="ECO:0000313" key="1">
    <source>
        <dbReference type="EMBL" id="UUX52055.1"/>
    </source>
</evidence>
<dbReference type="RefSeq" id="WP_257771890.1">
    <property type="nucleotide sequence ID" value="NZ_CP102480.1"/>
</dbReference>
<sequence length="454" mass="49973">MEFLRSWPSPGRRRALWLGGPVFAAILLAAFSGAAEAQLAGKESVMGRPRLDFQSFGLSLDLLTRPDDTSDMARVGGSFDLFPRATLDVGHDSNVLRTTDNEIESAFTEMKAEAALRSNWTNHEALLIVGVDDRRVADRSRENTTDVSLGAAARFDLDHDLFTRGFAEIKRGHIPRGDDADPGAGFEPLTFNQYLAGATFDDRQNDRLFSRFVGEVVHRSYNSTDGVSRDSLDRTSFNLRGLVGVSTGGEYDLFVSPSLLREVFVEDISEDQNSTRATVTVGAARDITGVSVFTGRVGVSHRIFDESDRDSQTDLVASGALLWNVTPVMTFSAGADIENQQSDDPTAGTKLVHGFNLGLDYDPVEQLILSGYLSYSNEDYQQTDREDDDYTVGLNATYFINEYLFAGLRFEHEVSDSTLASRDFEASTVAFRIGVKLCCRIDEGVVNPFNLGRL</sequence>
<name>A0A9J7AXE9_9PROT</name>
<proteinExistence type="predicted"/>
<dbReference type="KEGG" id="naci:NUH88_10210"/>